<accession>A0AA91BVG6</accession>
<reference evidence="1" key="1">
    <citation type="submission" date="2019-12" db="EMBL/GenBank/DDBJ databases">
        <title>Ruegeria JWLKs population differentiation of coral mucus and skeleton niches.</title>
        <authorList>
            <person name="Luo D."/>
        </authorList>
    </citation>
    <scope>NUCLEOTIDE SEQUENCE</scope>
    <source>
        <strain evidence="1">HKCCD6181</strain>
    </source>
</reference>
<dbReference type="Proteomes" id="UP000597886">
    <property type="component" value="Unassembled WGS sequence"/>
</dbReference>
<organism evidence="1 2">
    <name type="scientific">Ruegeria atlantica</name>
    <dbReference type="NCBI Taxonomy" id="81569"/>
    <lineage>
        <taxon>Bacteria</taxon>
        <taxon>Pseudomonadati</taxon>
        <taxon>Pseudomonadota</taxon>
        <taxon>Alphaproteobacteria</taxon>
        <taxon>Rhodobacterales</taxon>
        <taxon>Roseobacteraceae</taxon>
        <taxon>Ruegeria</taxon>
    </lineage>
</organism>
<evidence type="ECO:0000313" key="1">
    <source>
        <dbReference type="EMBL" id="NOE20353.1"/>
    </source>
</evidence>
<sequence length="257" mass="29466">MKAIEKIVEIPIYWDDLKSLSLDEKALLALASYAASESNTISKLYLFSTHKMTGDEIVDSAISIQIMVLLRYWSAKLFEFFESISEISNSRGTKDDNVIRLAKESFDAFSILEGLRGYEIARAIRHEATNHYSFKAAKKNIGHVSDRANCKLYLHNKDGNSWYPFGEEVMFSGRLNRAGASLRTKEEKNQLLKDWLDWNLSATRWANKAYELIATELVLDRLPDRNARQKLLWLEPELVGEIEGRKTPIFLRNGVGR</sequence>
<dbReference type="EMBL" id="WVRA01000009">
    <property type="protein sequence ID" value="NOE20353.1"/>
    <property type="molecule type" value="Genomic_DNA"/>
</dbReference>
<gene>
    <name evidence="1" type="ORF">GS634_19690</name>
</gene>
<dbReference type="RefSeq" id="WP_171331668.1">
    <property type="nucleotide sequence ID" value="NZ_WVRA01000009.1"/>
</dbReference>
<evidence type="ECO:0000313" key="2">
    <source>
        <dbReference type="Proteomes" id="UP000597886"/>
    </source>
</evidence>
<dbReference type="AlphaFoldDB" id="A0AA91BVG6"/>
<name>A0AA91BVG6_9RHOB</name>
<comment type="caution">
    <text evidence="1">The sequence shown here is derived from an EMBL/GenBank/DDBJ whole genome shotgun (WGS) entry which is preliminary data.</text>
</comment>
<protein>
    <submittedName>
        <fullName evidence="1">Uncharacterized protein</fullName>
    </submittedName>
</protein>
<proteinExistence type="predicted"/>